<dbReference type="Proteomes" id="UP000218080">
    <property type="component" value="Unassembled WGS sequence"/>
</dbReference>
<proteinExistence type="predicted"/>
<organism evidence="1">
    <name type="scientific">Wolbachia pipientis</name>
    <dbReference type="NCBI Taxonomy" id="955"/>
    <lineage>
        <taxon>Bacteria</taxon>
        <taxon>Pseudomonadati</taxon>
        <taxon>Pseudomonadota</taxon>
        <taxon>Alphaproteobacteria</taxon>
        <taxon>Rickettsiales</taxon>
        <taxon>Anaplasmataceae</taxon>
        <taxon>Wolbachieae</taxon>
        <taxon>Wolbachia</taxon>
    </lineage>
</organism>
<name>A0A6C1U3Q7_WOLPI</name>
<evidence type="ECO:0000313" key="1">
    <source>
        <dbReference type="EMBL" id="TVS97817.1"/>
    </source>
</evidence>
<comment type="caution">
    <text evidence="1">The sequence shown here is derived from an EMBL/GenBank/DDBJ whole genome shotgun (WGS) entry which is preliminary data.</text>
</comment>
<accession>A0A6C1U3Q7</accession>
<dbReference type="EMBL" id="NWVJ02000099">
    <property type="protein sequence ID" value="TVS97817.1"/>
    <property type="molecule type" value="Genomic_DNA"/>
</dbReference>
<dbReference type="AlphaFoldDB" id="A0A6C1U3Q7"/>
<protein>
    <submittedName>
        <fullName evidence="1">dCTP deaminase</fullName>
    </submittedName>
</protein>
<gene>
    <name evidence="1" type="ORF">COM42_001915</name>
</gene>
<feature type="non-terminal residue" evidence="1">
    <location>
        <position position="1"/>
    </location>
</feature>
<sequence length="20" mass="2352">YDDMKGKYMNQHGITLPLVK</sequence>
<reference evidence="1" key="1">
    <citation type="submission" date="2019-07" db="EMBL/GenBank/DDBJ databases">
        <title>Genome assemblies of Wolbachia strains wAlbA and wAlbB in wild caught Aedes albopictus specimens.</title>
        <authorList>
            <person name="Kulkarni A."/>
            <person name="Yu W."/>
            <person name="Xue R.-D."/>
            <person name="Ma Y."/>
            <person name="Xu J."/>
        </authorList>
    </citation>
    <scope>NUCLEOTIDE SEQUENCE</scope>
    <source>
        <strain evidence="1">HN2016</strain>
    </source>
</reference>